<dbReference type="Proteomes" id="UP000712673">
    <property type="component" value="Unassembled WGS sequence"/>
</dbReference>
<dbReference type="SUPFAM" id="SSF51735">
    <property type="entry name" value="NAD(P)-binding Rossmann-fold domains"/>
    <property type="match status" value="1"/>
</dbReference>
<dbReference type="PANTHER" id="PTHR43377:SF1">
    <property type="entry name" value="BILIVERDIN REDUCTASE A"/>
    <property type="match status" value="1"/>
</dbReference>
<dbReference type="PANTHER" id="PTHR43377">
    <property type="entry name" value="BILIVERDIN REDUCTASE A"/>
    <property type="match status" value="1"/>
</dbReference>
<gene>
    <name evidence="3" type="ORF">FJZ47_06060</name>
</gene>
<evidence type="ECO:0000259" key="1">
    <source>
        <dbReference type="Pfam" id="PF01408"/>
    </source>
</evidence>
<dbReference type="SUPFAM" id="SSF55347">
    <property type="entry name" value="Glyceraldehyde-3-phosphate dehydrogenase-like, C-terminal domain"/>
    <property type="match status" value="1"/>
</dbReference>
<dbReference type="Pfam" id="PF22725">
    <property type="entry name" value="GFO_IDH_MocA_C3"/>
    <property type="match status" value="1"/>
</dbReference>
<sequence>MHKVRAGVVGVGQMGQYHVGVYSELFNVELVGLADCHAARVTALADKYNTTPFTDYRALLGMVDVVSIAVPTSLHYSIARDFLAAGVHVLLEKPMTHSLEEAQELFRMAASHDVVLHVGHVERFNGAVQELKKIVQDPWLIESRRLGPFVPRIKEDGVILDVMIHDIDIILNLVRSPVRCMYALGKAIHTDREDIAHVQMCFQNGCIATLTASRATEVKIRTMAITQRDAYIVLDYTDQDIRVHRQASSEHLVTRGALRYKQESLIERIFVHKENPLKLEIKHLIDCATQGASRVVSVDEELRSLQVALQVLDILAKDGLV</sequence>
<dbReference type="InterPro" id="IPR000683">
    <property type="entry name" value="Gfo/Idh/MocA-like_OxRdtase_N"/>
</dbReference>
<evidence type="ECO:0000313" key="3">
    <source>
        <dbReference type="EMBL" id="MBM3223347.1"/>
    </source>
</evidence>
<dbReference type="InterPro" id="IPR055170">
    <property type="entry name" value="GFO_IDH_MocA-like_dom"/>
</dbReference>
<dbReference type="Gene3D" id="3.40.50.720">
    <property type="entry name" value="NAD(P)-binding Rossmann-like Domain"/>
    <property type="match status" value="1"/>
</dbReference>
<dbReference type="InterPro" id="IPR036291">
    <property type="entry name" value="NAD(P)-bd_dom_sf"/>
</dbReference>
<accession>A0A938B048</accession>
<evidence type="ECO:0000313" key="4">
    <source>
        <dbReference type="Proteomes" id="UP000712673"/>
    </source>
</evidence>
<dbReference type="InterPro" id="IPR051450">
    <property type="entry name" value="Gfo/Idh/MocA_Oxidoreductases"/>
</dbReference>
<comment type="caution">
    <text evidence="3">The sequence shown here is derived from an EMBL/GenBank/DDBJ whole genome shotgun (WGS) entry which is preliminary data.</text>
</comment>
<organism evidence="3 4">
    <name type="scientific">Tectimicrobiota bacterium</name>
    <dbReference type="NCBI Taxonomy" id="2528274"/>
    <lineage>
        <taxon>Bacteria</taxon>
        <taxon>Pseudomonadati</taxon>
        <taxon>Nitrospinota/Tectimicrobiota group</taxon>
        <taxon>Candidatus Tectimicrobiota</taxon>
    </lineage>
</organism>
<proteinExistence type="predicted"/>
<evidence type="ECO:0000259" key="2">
    <source>
        <dbReference type="Pfam" id="PF22725"/>
    </source>
</evidence>
<protein>
    <submittedName>
        <fullName evidence="3">Gfo/Idh/MocA family oxidoreductase</fullName>
    </submittedName>
</protein>
<reference evidence="3" key="1">
    <citation type="submission" date="2019-03" db="EMBL/GenBank/DDBJ databases">
        <title>Lake Tanganyika Metagenome-Assembled Genomes (MAGs).</title>
        <authorList>
            <person name="Tran P."/>
        </authorList>
    </citation>
    <scope>NUCLEOTIDE SEQUENCE</scope>
    <source>
        <strain evidence="3">K_DeepCast_65m_m2_066</strain>
    </source>
</reference>
<dbReference type="GO" id="GO:0000166">
    <property type="term" value="F:nucleotide binding"/>
    <property type="evidence" value="ECO:0007669"/>
    <property type="project" value="InterPro"/>
</dbReference>
<feature type="domain" description="Gfo/Idh/MocA-like oxidoreductase N-terminal" evidence="1">
    <location>
        <begin position="5"/>
        <end position="120"/>
    </location>
</feature>
<dbReference type="Pfam" id="PF01408">
    <property type="entry name" value="GFO_IDH_MocA"/>
    <property type="match status" value="1"/>
</dbReference>
<dbReference type="Gene3D" id="3.30.360.10">
    <property type="entry name" value="Dihydrodipicolinate Reductase, domain 2"/>
    <property type="match status" value="1"/>
</dbReference>
<name>A0A938B048_UNCTE</name>
<dbReference type="EMBL" id="VGLS01000130">
    <property type="protein sequence ID" value="MBM3223347.1"/>
    <property type="molecule type" value="Genomic_DNA"/>
</dbReference>
<feature type="domain" description="GFO/IDH/MocA-like oxidoreductase" evidence="2">
    <location>
        <begin position="153"/>
        <end position="218"/>
    </location>
</feature>
<dbReference type="AlphaFoldDB" id="A0A938B048"/>